<keyword evidence="2 5" id="KW-0378">Hydrolase</keyword>
<evidence type="ECO:0000313" key="6">
    <source>
        <dbReference type="Proteomes" id="UP001589833"/>
    </source>
</evidence>
<dbReference type="PANTHER" id="PTHR30237:SF6">
    <property type="entry name" value="CARBOXYPEPTIDASE YOCD-RELATED"/>
    <property type="match status" value="1"/>
</dbReference>
<feature type="domain" description="LD-carboxypeptidase C-terminal" evidence="4">
    <location>
        <begin position="197"/>
        <end position="311"/>
    </location>
</feature>
<dbReference type="Gene3D" id="3.50.30.60">
    <property type="entry name" value="LD-carboxypeptidase A C-terminal domain-like"/>
    <property type="match status" value="1"/>
</dbReference>
<gene>
    <name evidence="5" type="ORF">ACFFH4_13050</name>
</gene>
<reference evidence="5 6" key="1">
    <citation type="submission" date="2024-09" db="EMBL/GenBank/DDBJ databases">
        <authorList>
            <person name="Sun Q."/>
            <person name="Mori K."/>
        </authorList>
    </citation>
    <scope>NUCLEOTIDE SEQUENCE [LARGE SCALE GENOMIC DNA]</scope>
    <source>
        <strain evidence="5 6">NCAIM B.02301</strain>
    </source>
</reference>
<organism evidence="5 6">
    <name type="scientific">Halalkalibacter alkalisediminis</name>
    <dbReference type="NCBI Taxonomy" id="935616"/>
    <lineage>
        <taxon>Bacteria</taxon>
        <taxon>Bacillati</taxon>
        <taxon>Bacillota</taxon>
        <taxon>Bacilli</taxon>
        <taxon>Bacillales</taxon>
        <taxon>Bacillaceae</taxon>
        <taxon>Halalkalibacter</taxon>
    </lineage>
</organism>
<dbReference type="PANTHER" id="PTHR30237">
    <property type="entry name" value="MURAMOYLTETRAPEPTIDE CARBOXYPEPTIDASE"/>
    <property type="match status" value="1"/>
</dbReference>
<comment type="caution">
    <text evidence="5">The sequence shown here is derived from an EMBL/GenBank/DDBJ whole genome shotgun (WGS) entry which is preliminary data.</text>
</comment>
<dbReference type="InterPro" id="IPR029062">
    <property type="entry name" value="Class_I_gatase-like"/>
</dbReference>
<feature type="domain" description="LD-carboxypeptidase N-terminal" evidence="3">
    <location>
        <begin position="12"/>
        <end position="131"/>
    </location>
</feature>
<dbReference type="RefSeq" id="WP_273840918.1">
    <property type="nucleotide sequence ID" value="NZ_JAQQWT010000002.1"/>
</dbReference>
<dbReference type="Pfam" id="PF02016">
    <property type="entry name" value="Peptidase_S66"/>
    <property type="match status" value="1"/>
</dbReference>
<accession>A0ABV6NGT1</accession>
<dbReference type="SUPFAM" id="SSF141986">
    <property type="entry name" value="LD-carboxypeptidase A C-terminal domain-like"/>
    <property type="match status" value="1"/>
</dbReference>
<protein>
    <submittedName>
        <fullName evidence="5">S66 peptidase family protein</fullName>
        <ecNumber evidence="5">3.4.-.-</ecNumber>
    </submittedName>
</protein>
<dbReference type="EC" id="3.4.-.-" evidence="5"/>
<dbReference type="InterPro" id="IPR003507">
    <property type="entry name" value="S66_fam"/>
</dbReference>
<dbReference type="CDD" id="cd07062">
    <property type="entry name" value="Peptidase_S66_mccF_like"/>
    <property type="match status" value="1"/>
</dbReference>
<comment type="similarity">
    <text evidence="1">Belongs to the peptidase S66 family.</text>
</comment>
<dbReference type="Proteomes" id="UP001589833">
    <property type="component" value="Unassembled WGS sequence"/>
</dbReference>
<evidence type="ECO:0000256" key="1">
    <source>
        <dbReference type="ARBA" id="ARBA00010233"/>
    </source>
</evidence>
<dbReference type="EMBL" id="JBHLTR010000017">
    <property type="protein sequence ID" value="MFC0559980.1"/>
    <property type="molecule type" value="Genomic_DNA"/>
</dbReference>
<evidence type="ECO:0000313" key="5">
    <source>
        <dbReference type="EMBL" id="MFC0559980.1"/>
    </source>
</evidence>
<dbReference type="Pfam" id="PF17676">
    <property type="entry name" value="Peptidase_S66C"/>
    <property type="match status" value="1"/>
</dbReference>
<name>A0ABV6NGT1_9BACI</name>
<evidence type="ECO:0000259" key="4">
    <source>
        <dbReference type="Pfam" id="PF17676"/>
    </source>
</evidence>
<proteinExistence type="inferred from homology"/>
<sequence>MFPKKLQVGDEVRVISPSTSLAVVALDQREISIKRLESLGLNVTFSKNAEELDVFDSSSIESRIDDLHEAFADLNVKAILTTLGGYNSNQLLSSIDYQLIKKNPKILCGYSDITALSAAIYAKTGLVSYSGPHFSTFGMLKGFDYTFEYFKKCLFEDQAYKIESSKQWSDDHWYLDQNERVFEENKGLTVIYEGSAEGRLLGGNLCTLNLLQGTPYMPDLHESILFLEDDFDSSAVAFDRDLQSLLHLPQFRGVKGLVIGRFQRASNITEDQLRLIIHTKQELHSIPVVYNASFGHTSPIFTFPIGGLVQLHAKVNQSSIIIKEH</sequence>
<dbReference type="SUPFAM" id="SSF52317">
    <property type="entry name" value="Class I glutamine amidotransferase-like"/>
    <property type="match status" value="1"/>
</dbReference>
<evidence type="ECO:0000259" key="3">
    <source>
        <dbReference type="Pfam" id="PF02016"/>
    </source>
</evidence>
<evidence type="ECO:0000256" key="2">
    <source>
        <dbReference type="ARBA" id="ARBA00022801"/>
    </source>
</evidence>
<dbReference type="Gene3D" id="3.40.50.10740">
    <property type="entry name" value="Class I glutamine amidotransferase-like"/>
    <property type="match status" value="1"/>
</dbReference>
<dbReference type="InterPro" id="IPR040449">
    <property type="entry name" value="Peptidase_S66_N"/>
</dbReference>
<dbReference type="PIRSF" id="PIRSF028757">
    <property type="entry name" value="LD-carboxypeptidase"/>
    <property type="match status" value="1"/>
</dbReference>
<keyword evidence="6" id="KW-1185">Reference proteome</keyword>
<dbReference type="InterPro" id="IPR027461">
    <property type="entry name" value="Carboxypeptidase_A_C_sf"/>
</dbReference>
<dbReference type="InterPro" id="IPR040921">
    <property type="entry name" value="Peptidase_S66C"/>
</dbReference>
<dbReference type="GO" id="GO:0016787">
    <property type="term" value="F:hydrolase activity"/>
    <property type="evidence" value="ECO:0007669"/>
    <property type="project" value="UniProtKB-KW"/>
</dbReference>
<dbReference type="InterPro" id="IPR027478">
    <property type="entry name" value="LdcA_N"/>
</dbReference>